<dbReference type="OrthoDB" id="6133291at2759"/>
<accession>A0A8K1LUE8</accession>
<dbReference type="SUPFAM" id="SSF47769">
    <property type="entry name" value="SAM/Pointed domain"/>
    <property type="match status" value="1"/>
</dbReference>
<gene>
    <name evidence="2" type="ORF">HGM15179_000695</name>
</gene>
<dbReference type="Pfam" id="PF07647">
    <property type="entry name" value="SAM_2"/>
    <property type="match status" value="1"/>
</dbReference>
<dbReference type="SMART" id="SM00454">
    <property type="entry name" value="SAM"/>
    <property type="match status" value="1"/>
</dbReference>
<protein>
    <recommendedName>
        <fullName evidence="1">SAM domain-containing protein</fullName>
    </recommendedName>
</protein>
<dbReference type="Proteomes" id="UP000796761">
    <property type="component" value="Unassembled WGS sequence"/>
</dbReference>
<dbReference type="Gene3D" id="1.10.150.50">
    <property type="entry name" value="Transcription Factor, Ets-1"/>
    <property type="match status" value="1"/>
</dbReference>
<evidence type="ECO:0000313" key="2">
    <source>
        <dbReference type="EMBL" id="TRZ26341.1"/>
    </source>
</evidence>
<dbReference type="InterPro" id="IPR001660">
    <property type="entry name" value="SAM"/>
</dbReference>
<dbReference type="InterPro" id="IPR013761">
    <property type="entry name" value="SAM/pointed_sf"/>
</dbReference>
<keyword evidence="3" id="KW-1185">Reference proteome</keyword>
<evidence type="ECO:0000313" key="3">
    <source>
        <dbReference type="Proteomes" id="UP000796761"/>
    </source>
</evidence>
<dbReference type="PANTHER" id="PTHR46829">
    <property type="entry name" value="STERILE ALPHA MOTIF DOMAIN-CONTAINING PROTEIN 15"/>
    <property type="match status" value="1"/>
</dbReference>
<dbReference type="PANTHER" id="PTHR46829:SF1">
    <property type="entry name" value="STERILE ALPHA MOTIF DOMAIN-CONTAINING PROTEIN 15"/>
    <property type="match status" value="1"/>
</dbReference>
<feature type="domain" description="SAM" evidence="1">
    <location>
        <begin position="30"/>
        <end position="79"/>
    </location>
</feature>
<name>A0A8K1LUE8_9PASS</name>
<sequence length="93" mass="10475">MEPGEPRSPHARPGVAEGLQPESDCAFLTWSAEEVAEWVARLGFPQYEECFRANGITGRRLIHANCSNLPAMGVTDFGHMQWKPQRDCIYRAK</sequence>
<proteinExistence type="predicted"/>
<evidence type="ECO:0000259" key="1">
    <source>
        <dbReference type="PROSITE" id="PS50105"/>
    </source>
</evidence>
<reference evidence="2" key="1">
    <citation type="submission" date="2019-04" db="EMBL/GenBank/DDBJ databases">
        <title>Genome assembly of Zosterops borbonicus 15179.</title>
        <authorList>
            <person name="Leroy T."/>
            <person name="Anselmetti Y."/>
            <person name="Tilak M.-K."/>
            <person name="Nabholz B."/>
        </authorList>
    </citation>
    <scope>NUCLEOTIDE SEQUENCE</scope>
    <source>
        <strain evidence="2">HGM_15179</strain>
        <tissue evidence="2">Muscle</tissue>
    </source>
</reference>
<organism evidence="2 3">
    <name type="scientific">Zosterops borbonicus</name>
    <dbReference type="NCBI Taxonomy" id="364589"/>
    <lineage>
        <taxon>Eukaryota</taxon>
        <taxon>Metazoa</taxon>
        <taxon>Chordata</taxon>
        <taxon>Craniata</taxon>
        <taxon>Vertebrata</taxon>
        <taxon>Euteleostomi</taxon>
        <taxon>Archelosauria</taxon>
        <taxon>Archosauria</taxon>
        <taxon>Dinosauria</taxon>
        <taxon>Saurischia</taxon>
        <taxon>Theropoda</taxon>
        <taxon>Coelurosauria</taxon>
        <taxon>Aves</taxon>
        <taxon>Neognathae</taxon>
        <taxon>Neoaves</taxon>
        <taxon>Telluraves</taxon>
        <taxon>Australaves</taxon>
        <taxon>Passeriformes</taxon>
        <taxon>Sylvioidea</taxon>
        <taxon>Zosteropidae</taxon>
        <taxon>Zosterops</taxon>
    </lineage>
</organism>
<dbReference type="PROSITE" id="PS50105">
    <property type="entry name" value="SAM_DOMAIN"/>
    <property type="match status" value="1"/>
</dbReference>
<dbReference type="EMBL" id="SWJQ01000014">
    <property type="protein sequence ID" value="TRZ26341.1"/>
    <property type="molecule type" value="Genomic_DNA"/>
</dbReference>
<dbReference type="AlphaFoldDB" id="A0A8K1LUE8"/>
<comment type="caution">
    <text evidence="2">The sequence shown here is derived from an EMBL/GenBank/DDBJ whole genome shotgun (WGS) entry which is preliminary data.</text>
</comment>